<dbReference type="GO" id="GO:0015098">
    <property type="term" value="F:molybdate ion transmembrane transporter activity"/>
    <property type="evidence" value="ECO:0007669"/>
    <property type="project" value="UniProtKB-UniRule"/>
</dbReference>
<reference evidence="13" key="1">
    <citation type="journal article" date="2020" name="mSystems">
        <title>Genome- and Community-Level Interaction Insights into Carbon Utilization and Element Cycling Functions of Hydrothermarchaeota in Hydrothermal Sediment.</title>
        <authorList>
            <person name="Zhou Z."/>
            <person name="Liu Y."/>
            <person name="Xu W."/>
            <person name="Pan J."/>
            <person name="Luo Z.H."/>
            <person name="Li M."/>
        </authorList>
    </citation>
    <scope>NUCLEOTIDE SEQUENCE [LARGE SCALE GENOMIC DNA]</scope>
    <source>
        <strain evidence="13">SpSt-1181</strain>
    </source>
</reference>
<dbReference type="Pfam" id="PF00528">
    <property type="entry name" value="BPD_transp_1"/>
    <property type="match status" value="1"/>
</dbReference>
<evidence type="ECO:0000256" key="8">
    <source>
        <dbReference type="ARBA" id="ARBA00022989"/>
    </source>
</evidence>
<name>A0A831WU54_PROAE</name>
<dbReference type="NCBIfam" id="TIGR02141">
    <property type="entry name" value="modB_ABC"/>
    <property type="match status" value="1"/>
</dbReference>
<dbReference type="PANTHER" id="PTHR30183">
    <property type="entry name" value="MOLYBDENUM TRANSPORT SYSTEM PERMEASE PROTEIN MODB"/>
    <property type="match status" value="1"/>
</dbReference>
<gene>
    <name evidence="13" type="primary">modB</name>
    <name evidence="13" type="ORF">ENN50_01500</name>
</gene>
<evidence type="ECO:0000256" key="7">
    <source>
        <dbReference type="ARBA" id="ARBA00022692"/>
    </source>
</evidence>
<dbReference type="SUPFAM" id="SSF161098">
    <property type="entry name" value="MetI-like"/>
    <property type="match status" value="1"/>
</dbReference>
<evidence type="ECO:0000259" key="12">
    <source>
        <dbReference type="PROSITE" id="PS50928"/>
    </source>
</evidence>
<evidence type="ECO:0000313" key="13">
    <source>
        <dbReference type="EMBL" id="HED30371.1"/>
    </source>
</evidence>
<evidence type="ECO:0000256" key="4">
    <source>
        <dbReference type="ARBA" id="ARBA00022448"/>
    </source>
</evidence>
<dbReference type="EMBL" id="DSBW01000034">
    <property type="protein sequence ID" value="HED30371.1"/>
    <property type="molecule type" value="Genomic_DNA"/>
</dbReference>
<keyword evidence="8 10" id="KW-1133">Transmembrane helix</keyword>
<feature type="transmembrane region" description="Helical" evidence="10">
    <location>
        <begin position="12"/>
        <end position="32"/>
    </location>
</feature>
<comment type="similarity">
    <text evidence="3 11">Belongs to the binding-protein-dependent transport system permease family. CysTW subfamily.</text>
</comment>
<dbReference type="PANTHER" id="PTHR30183:SF8">
    <property type="entry name" value="MOLYBDENUM TRANSPORT SYSTEM PERMEASE"/>
    <property type="match status" value="1"/>
</dbReference>
<feature type="transmembrane region" description="Helical" evidence="10">
    <location>
        <begin position="44"/>
        <end position="66"/>
    </location>
</feature>
<keyword evidence="5 11" id="KW-1003">Cell membrane</keyword>
<evidence type="ECO:0000256" key="3">
    <source>
        <dbReference type="ARBA" id="ARBA00007069"/>
    </source>
</evidence>
<dbReference type="AlphaFoldDB" id="A0A831WU54"/>
<comment type="subcellular location">
    <subcellularLocation>
        <location evidence="2 10">Cell membrane</location>
        <topology evidence="2 10">Multi-pass membrane protein</topology>
    </subcellularLocation>
</comment>
<evidence type="ECO:0000256" key="5">
    <source>
        <dbReference type="ARBA" id="ARBA00022475"/>
    </source>
</evidence>
<dbReference type="Proteomes" id="UP000886335">
    <property type="component" value="Unassembled WGS sequence"/>
</dbReference>
<protein>
    <recommendedName>
        <fullName evidence="11">Molybdenum transport system permease</fullName>
    </recommendedName>
</protein>
<evidence type="ECO:0000256" key="6">
    <source>
        <dbReference type="ARBA" id="ARBA00022505"/>
    </source>
</evidence>
<evidence type="ECO:0000256" key="2">
    <source>
        <dbReference type="ARBA" id="ARBA00004651"/>
    </source>
</evidence>
<dbReference type="InterPro" id="IPR035906">
    <property type="entry name" value="MetI-like_sf"/>
</dbReference>
<accession>A0A831WU54</accession>
<proteinExistence type="inferred from homology"/>
<comment type="caution">
    <text evidence="13">The sequence shown here is derived from an EMBL/GenBank/DDBJ whole genome shotgun (WGS) entry which is preliminary data.</text>
</comment>
<feature type="transmembrane region" description="Helical" evidence="10">
    <location>
        <begin position="135"/>
        <end position="157"/>
    </location>
</feature>
<comment type="function">
    <text evidence="1 11">Part of the binding-protein-dependent transport system for molybdenum; probably responsible for the translocation of the substrate across the membrane.</text>
</comment>
<evidence type="ECO:0000256" key="1">
    <source>
        <dbReference type="ARBA" id="ARBA00002949"/>
    </source>
</evidence>
<feature type="transmembrane region" description="Helical" evidence="10">
    <location>
        <begin position="86"/>
        <end position="106"/>
    </location>
</feature>
<organism evidence="13">
    <name type="scientific">Prosthecochloris aestuarii</name>
    <dbReference type="NCBI Taxonomy" id="1102"/>
    <lineage>
        <taxon>Bacteria</taxon>
        <taxon>Pseudomonadati</taxon>
        <taxon>Chlorobiota</taxon>
        <taxon>Chlorobiia</taxon>
        <taxon>Chlorobiales</taxon>
        <taxon>Chlorobiaceae</taxon>
        <taxon>Prosthecochloris</taxon>
    </lineage>
</organism>
<keyword evidence="6 11" id="KW-0500">Molybdenum</keyword>
<dbReference type="GO" id="GO:0005886">
    <property type="term" value="C:plasma membrane"/>
    <property type="evidence" value="ECO:0007669"/>
    <property type="project" value="UniProtKB-SubCell"/>
</dbReference>
<dbReference type="InterPro" id="IPR000515">
    <property type="entry name" value="MetI-like"/>
</dbReference>
<evidence type="ECO:0000256" key="9">
    <source>
        <dbReference type="ARBA" id="ARBA00023136"/>
    </source>
</evidence>
<feature type="domain" description="ABC transmembrane type-1" evidence="12">
    <location>
        <begin position="9"/>
        <end position="213"/>
    </location>
</feature>
<keyword evidence="9 10" id="KW-0472">Membrane</keyword>
<dbReference type="CDD" id="cd06261">
    <property type="entry name" value="TM_PBP2"/>
    <property type="match status" value="1"/>
</dbReference>
<sequence>MTGFDIEPFLLSFRLAGVTTAILFVVSVPLAWMLSQSRSRFKPVVESLASLPIVLPPTVLGFYLLMLLSSRSPFGGAVRELFGLELVFTFEGILVASCVYSFPFMLQPLQSGMEQVPRSLLEASYALGKSRVRTLFSVVLPAMKPSILNGLIITFAHTVGEFEVVLMVGGSIGGETRVASIAIFEFVELLDYRSAHIYSLALVASSFCVLFIVYSVNHHSRAKKRV</sequence>
<keyword evidence="4 10" id="KW-0813">Transport</keyword>
<dbReference type="Gene3D" id="1.10.3720.10">
    <property type="entry name" value="MetI-like"/>
    <property type="match status" value="1"/>
</dbReference>
<dbReference type="InterPro" id="IPR011867">
    <property type="entry name" value="ModB_ABC"/>
</dbReference>
<evidence type="ECO:0000256" key="11">
    <source>
        <dbReference type="RuleBase" id="RU365097"/>
    </source>
</evidence>
<evidence type="ECO:0000256" key="10">
    <source>
        <dbReference type="RuleBase" id="RU363032"/>
    </source>
</evidence>
<feature type="transmembrane region" description="Helical" evidence="10">
    <location>
        <begin position="195"/>
        <end position="216"/>
    </location>
</feature>
<dbReference type="PROSITE" id="PS50928">
    <property type="entry name" value="ABC_TM1"/>
    <property type="match status" value="1"/>
</dbReference>
<keyword evidence="7 10" id="KW-0812">Transmembrane</keyword>